<evidence type="ECO:0000259" key="1">
    <source>
        <dbReference type="Pfam" id="PF09820"/>
    </source>
</evidence>
<reference evidence="2 3" key="1">
    <citation type="submission" date="2020-08" db="EMBL/GenBank/DDBJ databases">
        <title>Genome public.</title>
        <authorList>
            <person name="Liu C."/>
            <person name="Sun Q."/>
        </authorList>
    </citation>
    <scope>NUCLEOTIDE SEQUENCE [LARGE SCALE GENOMIC DNA]</scope>
    <source>
        <strain evidence="2 3">NSJ-7</strain>
    </source>
</reference>
<dbReference type="PANTHER" id="PTHR34825:SF1">
    <property type="entry name" value="AAA-ATPASE-LIKE DOMAIN-CONTAINING PROTEIN"/>
    <property type="match status" value="1"/>
</dbReference>
<evidence type="ECO:0000313" key="2">
    <source>
        <dbReference type="EMBL" id="MBC5676222.1"/>
    </source>
</evidence>
<accession>A0ABR7FLZ1</accession>
<feature type="domain" description="AAA-ATPase-like" evidence="1">
    <location>
        <begin position="22"/>
        <end position="171"/>
    </location>
</feature>
<protein>
    <submittedName>
        <fullName evidence="2">AAA family ATPase</fullName>
    </submittedName>
</protein>
<sequence length="513" mass="58694">MGIQKGVCAYNGKEVDLCEKYMGKFPVISVSLKGVNGDNFTTARSMMCSVVGNEALRFEVLAKSRQLSKVDKMRYHALINVDDSGNFEMSDEVLMNSLLTLSALLQKHYGTKVIILIDEYDVPLAKANEKDYYDSMAALIRNIFGQTFKTNESLFFAVLTGCLRVAKESIFTGMNNLKVLSIADVRFDEYFGFTDKEVRKMLEYYGLTDAYDAVKEWYDGYRFGSIDVYCPWAVISYCDELGADKMAVPKDYWSNTSGNDVVRNFIEKAGTGTIKREIERLVAGEAVSKELHQELTYKELYDSIDNIWSVLFTTGYLTQRGKAMSDTFQLVIPNMEIRKIFTRKIIELFKENVCKGGETLNIFCKVLKNGDARGVENQFTEYLKKTISIRNTFVRKQTKENFYRGILLEILGFKETWSVASNKESGDGYNDIQVEIDDEEVRIIIEVKYAHDADLDAECRKALEQIEKNRYADRLLADGMQKILKYGIACYKKNCKVIIKRFLFNDTGQQFNC</sequence>
<keyword evidence="3" id="KW-1185">Reference proteome</keyword>
<proteinExistence type="predicted"/>
<dbReference type="PANTHER" id="PTHR34825">
    <property type="entry name" value="CONSERVED PROTEIN, WITH A WEAK D-GALACTARATE DEHYDRATASE/ALTRONATE HYDROLASE DOMAIN"/>
    <property type="match status" value="1"/>
</dbReference>
<dbReference type="Proteomes" id="UP000635828">
    <property type="component" value="Unassembled WGS sequence"/>
</dbReference>
<dbReference type="RefSeq" id="WP_024728152.1">
    <property type="nucleotide sequence ID" value="NZ_JACOOS010000001.1"/>
</dbReference>
<dbReference type="Pfam" id="PF08011">
    <property type="entry name" value="PDDEXK_9"/>
    <property type="match status" value="1"/>
</dbReference>
<name>A0ABR7FLZ1_9FIRM</name>
<dbReference type="InterPro" id="IPR018631">
    <property type="entry name" value="AAA-ATPase-like_dom"/>
</dbReference>
<dbReference type="InterPro" id="IPR012547">
    <property type="entry name" value="PDDEXK_9"/>
</dbReference>
<gene>
    <name evidence="2" type="ORF">H8S22_00890</name>
</gene>
<dbReference type="Pfam" id="PF09820">
    <property type="entry name" value="AAA-ATPase_like"/>
    <property type="match status" value="1"/>
</dbReference>
<evidence type="ECO:0000313" key="3">
    <source>
        <dbReference type="Proteomes" id="UP000635828"/>
    </source>
</evidence>
<comment type="caution">
    <text evidence="2">The sequence shown here is derived from an EMBL/GenBank/DDBJ whole genome shotgun (WGS) entry which is preliminary data.</text>
</comment>
<organism evidence="2 3">
    <name type="scientific">Anaerostipes hominis</name>
    <name type="common">ex Liu et al. 2021</name>
    <dbReference type="NCBI Taxonomy" id="2763018"/>
    <lineage>
        <taxon>Bacteria</taxon>
        <taxon>Bacillati</taxon>
        <taxon>Bacillota</taxon>
        <taxon>Clostridia</taxon>
        <taxon>Lachnospirales</taxon>
        <taxon>Lachnospiraceae</taxon>
        <taxon>Anaerostipes</taxon>
    </lineage>
</organism>
<dbReference type="EMBL" id="JACOOS010000001">
    <property type="protein sequence ID" value="MBC5676222.1"/>
    <property type="molecule type" value="Genomic_DNA"/>
</dbReference>